<organism evidence="2 3">
    <name type="scientific">Cymbomonas tetramitiformis</name>
    <dbReference type="NCBI Taxonomy" id="36881"/>
    <lineage>
        <taxon>Eukaryota</taxon>
        <taxon>Viridiplantae</taxon>
        <taxon>Chlorophyta</taxon>
        <taxon>Pyramimonadophyceae</taxon>
        <taxon>Pyramimonadales</taxon>
        <taxon>Pyramimonadaceae</taxon>
        <taxon>Cymbomonas</taxon>
    </lineage>
</organism>
<reference evidence="2 3" key="1">
    <citation type="journal article" date="2015" name="Genome Biol. Evol.">
        <title>Comparative Genomics of a Bacterivorous Green Alga Reveals Evolutionary Causalities and Consequences of Phago-Mixotrophic Mode of Nutrition.</title>
        <authorList>
            <person name="Burns J.A."/>
            <person name="Paasch A."/>
            <person name="Narechania A."/>
            <person name="Kim E."/>
        </authorList>
    </citation>
    <scope>NUCLEOTIDE SEQUENCE [LARGE SCALE GENOMIC DNA]</scope>
    <source>
        <strain evidence="2 3">PLY_AMNH</strain>
    </source>
</reference>
<dbReference type="AlphaFoldDB" id="A0AAE0ESH0"/>
<comment type="caution">
    <text evidence="2">The sequence shown here is derived from an EMBL/GenBank/DDBJ whole genome shotgun (WGS) entry which is preliminary data.</text>
</comment>
<sequence length="203" mass="20548">MNMLSAVDQHASSDGYATDTDDEDVAPAQPPPRLGCGVPVPGFSRSLLTTYFVCALFIVCAAAAPLTATGVGGAGEHTCTAPPVGGAGLAATAAAMPAAFPPAGSSIERGASPWCVITRCDPAFPVMAAGEVVLEPACTGWLDLAPRPFGTACGCSGSSDAAVTGWCSTVSGLHLAHLGRGGREWTIFNRHVNIGCSVNFFHE</sequence>
<keyword evidence="3" id="KW-1185">Reference proteome</keyword>
<proteinExistence type="predicted"/>
<feature type="region of interest" description="Disordered" evidence="1">
    <location>
        <begin position="1"/>
        <end position="32"/>
    </location>
</feature>
<accession>A0AAE0ESH0</accession>
<evidence type="ECO:0000313" key="2">
    <source>
        <dbReference type="EMBL" id="KAK3238911.1"/>
    </source>
</evidence>
<protein>
    <submittedName>
        <fullName evidence="2">Uncharacterized protein</fullName>
    </submittedName>
</protein>
<name>A0AAE0ESH0_9CHLO</name>
<evidence type="ECO:0000313" key="3">
    <source>
        <dbReference type="Proteomes" id="UP001190700"/>
    </source>
</evidence>
<dbReference type="EMBL" id="LGRX02034075">
    <property type="protein sequence ID" value="KAK3238911.1"/>
    <property type="molecule type" value="Genomic_DNA"/>
</dbReference>
<evidence type="ECO:0000256" key="1">
    <source>
        <dbReference type="SAM" id="MobiDB-lite"/>
    </source>
</evidence>
<gene>
    <name evidence="2" type="ORF">CYMTET_51121</name>
</gene>
<dbReference type="Proteomes" id="UP001190700">
    <property type="component" value="Unassembled WGS sequence"/>
</dbReference>